<comment type="caution">
    <text evidence="1">The sequence shown here is derived from an EMBL/GenBank/DDBJ whole genome shotgun (WGS) entry which is preliminary data.</text>
</comment>
<evidence type="ECO:0000313" key="2">
    <source>
        <dbReference type="Proteomes" id="UP000807306"/>
    </source>
</evidence>
<reference evidence="1" key="1">
    <citation type="submission" date="2020-11" db="EMBL/GenBank/DDBJ databases">
        <authorList>
            <consortium name="DOE Joint Genome Institute"/>
            <person name="Ahrendt S."/>
            <person name="Riley R."/>
            <person name="Andreopoulos W."/>
            <person name="Labutti K."/>
            <person name="Pangilinan J."/>
            <person name="Ruiz-Duenas F.J."/>
            <person name="Barrasa J.M."/>
            <person name="Sanchez-Garcia M."/>
            <person name="Camarero S."/>
            <person name="Miyauchi S."/>
            <person name="Serrano A."/>
            <person name="Linde D."/>
            <person name="Babiker R."/>
            <person name="Drula E."/>
            <person name="Ayuso-Fernandez I."/>
            <person name="Pacheco R."/>
            <person name="Padilla G."/>
            <person name="Ferreira P."/>
            <person name="Barriuso J."/>
            <person name="Kellner H."/>
            <person name="Castanera R."/>
            <person name="Alfaro M."/>
            <person name="Ramirez L."/>
            <person name="Pisabarro A.G."/>
            <person name="Kuo A."/>
            <person name="Tritt A."/>
            <person name="Lipzen A."/>
            <person name="He G."/>
            <person name="Yan M."/>
            <person name="Ng V."/>
            <person name="Cullen D."/>
            <person name="Martin F."/>
            <person name="Rosso M.-N."/>
            <person name="Henrissat B."/>
            <person name="Hibbett D."/>
            <person name="Martinez A.T."/>
            <person name="Grigoriev I.V."/>
        </authorList>
    </citation>
    <scope>NUCLEOTIDE SEQUENCE</scope>
    <source>
        <strain evidence="1">CBS 506.95</strain>
    </source>
</reference>
<gene>
    <name evidence="1" type="ORF">CPB83DRAFT_837269</name>
</gene>
<evidence type="ECO:0000313" key="1">
    <source>
        <dbReference type="EMBL" id="KAF9526682.1"/>
    </source>
</evidence>
<organism evidence="1 2">
    <name type="scientific">Crepidotus variabilis</name>
    <dbReference type="NCBI Taxonomy" id="179855"/>
    <lineage>
        <taxon>Eukaryota</taxon>
        <taxon>Fungi</taxon>
        <taxon>Dikarya</taxon>
        <taxon>Basidiomycota</taxon>
        <taxon>Agaricomycotina</taxon>
        <taxon>Agaricomycetes</taxon>
        <taxon>Agaricomycetidae</taxon>
        <taxon>Agaricales</taxon>
        <taxon>Agaricineae</taxon>
        <taxon>Crepidotaceae</taxon>
        <taxon>Crepidotus</taxon>
    </lineage>
</organism>
<dbReference type="EMBL" id="MU157869">
    <property type="protein sequence ID" value="KAF9526682.1"/>
    <property type="molecule type" value="Genomic_DNA"/>
</dbReference>
<name>A0A9P6JMT9_9AGAR</name>
<keyword evidence="2" id="KW-1185">Reference proteome</keyword>
<protein>
    <submittedName>
        <fullName evidence="1">Uncharacterized protein</fullName>
    </submittedName>
</protein>
<proteinExistence type="predicted"/>
<dbReference type="Proteomes" id="UP000807306">
    <property type="component" value="Unassembled WGS sequence"/>
</dbReference>
<dbReference type="AlphaFoldDB" id="A0A9P6JMT9"/>
<sequence>MVNHQSAPTVAKALTSKLSISPTHSDLLAFCEVRTIGMEEMTFSTRRFLTVEKFRVCLLERREQGLPLDVLLIRKSSNIFARDIGTLKELVAVLCWDNREHRSDDTPPYNIEDYSEVYVPPKAAPKFVYEDPEDYYGWD</sequence>
<accession>A0A9P6JMT9</accession>